<proteinExistence type="predicted"/>
<dbReference type="RefSeq" id="WP_183370593.1">
    <property type="nucleotide sequence ID" value="NZ_BAABHL010000065.1"/>
</dbReference>
<accession>A0A840EZ84</accession>
<dbReference type="Proteomes" id="UP000551501">
    <property type="component" value="Unassembled WGS sequence"/>
</dbReference>
<dbReference type="AlphaFoldDB" id="A0A840EZ84"/>
<sequence>MSADPITRIAAGAADEFDEAERRYLLRREQAVSKPRIVVAAADDALLPPLRAPAAGRRHRR</sequence>
<evidence type="ECO:0000313" key="1">
    <source>
        <dbReference type="EMBL" id="MBB4135563.1"/>
    </source>
</evidence>
<comment type="caution">
    <text evidence="1">The sequence shown here is derived from an EMBL/GenBank/DDBJ whole genome shotgun (WGS) entry which is preliminary data.</text>
</comment>
<dbReference type="EMBL" id="JACIFP010000001">
    <property type="protein sequence ID" value="MBB4135563.1"/>
    <property type="molecule type" value="Genomic_DNA"/>
</dbReference>
<protein>
    <submittedName>
        <fullName evidence="1">Uncharacterized protein</fullName>
    </submittedName>
</protein>
<evidence type="ECO:0000313" key="2">
    <source>
        <dbReference type="Proteomes" id="UP000551501"/>
    </source>
</evidence>
<reference evidence="1 2" key="1">
    <citation type="submission" date="2020-08" db="EMBL/GenBank/DDBJ databases">
        <title>Sequencing the genomes of 1000 actinobacteria strains.</title>
        <authorList>
            <person name="Klenk H.-P."/>
        </authorList>
    </citation>
    <scope>NUCLEOTIDE SEQUENCE [LARGE SCALE GENOMIC DNA]</scope>
    <source>
        <strain evidence="1 2">DSM 45298</strain>
    </source>
</reference>
<organism evidence="1 2">
    <name type="scientific">Gordonia humi</name>
    <dbReference type="NCBI Taxonomy" id="686429"/>
    <lineage>
        <taxon>Bacteria</taxon>
        <taxon>Bacillati</taxon>
        <taxon>Actinomycetota</taxon>
        <taxon>Actinomycetes</taxon>
        <taxon>Mycobacteriales</taxon>
        <taxon>Gordoniaceae</taxon>
        <taxon>Gordonia</taxon>
    </lineage>
</organism>
<keyword evidence="2" id="KW-1185">Reference proteome</keyword>
<gene>
    <name evidence="1" type="ORF">BKA16_002115</name>
</gene>
<name>A0A840EZ84_9ACTN</name>